<name>A0AA36EBI6_LACSI</name>
<dbReference type="EMBL" id="OX465081">
    <property type="protein sequence ID" value="CAI9287950.1"/>
    <property type="molecule type" value="Genomic_DNA"/>
</dbReference>
<protein>
    <submittedName>
        <fullName evidence="1">Uncharacterized protein</fullName>
    </submittedName>
</protein>
<organism evidence="1 2">
    <name type="scientific">Lactuca saligna</name>
    <name type="common">Willowleaf lettuce</name>
    <dbReference type="NCBI Taxonomy" id="75948"/>
    <lineage>
        <taxon>Eukaryota</taxon>
        <taxon>Viridiplantae</taxon>
        <taxon>Streptophyta</taxon>
        <taxon>Embryophyta</taxon>
        <taxon>Tracheophyta</taxon>
        <taxon>Spermatophyta</taxon>
        <taxon>Magnoliopsida</taxon>
        <taxon>eudicotyledons</taxon>
        <taxon>Gunneridae</taxon>
        <taxon>Pentapetalae</taxon>
        <taxon>asterids</taxon>
        <taxon>campanulids</taxon>
        <taxon>Asterales</taxon>
        <taxon>Asteraceae</taxon>
        <taxon>Cichorioideae</taxon>
        <taxon>Cichorieae</taxon>
        <taxon>Lactucinae</taxon>
        <taxon>Lactuca</taxon>
    </lineage>
</organism>
<proteinExistence type="predicted"/>
<accession>A0AA36EBI6</accession>
<evidence type="ECO:0000313" key="1">
    <source>
        <dbReference type="EMBL" id="CAI9287950.1"/>
    </source>
</evidence>
<keyword evidence="2" id="KW-1185">Reference proteome</keyword>
<sequence length="200" mass="22525">MKRRLVDGKEDIWLNGARQVETEAPMGVLAVVLDRRRGTNLLWFTKRQAASELIKTNLELTLEQYRPIVLSIFHFPSLPSARWPLSLQGPVKHMHMLDDKKHHTYICIWVGRFGCRLNIGVGIDGILFGVAGFGSLCFGGLRKSYQSSASQEGSCGKWSCVTKPCLSQSIRIRKVEPDSVIPTELESVIPTEPKPYKNFK</sequence>
<gene>
    <name evidence="1" type="ORF">LSALG_LOCUS27284</name>
</gene>
<dbReference type="Proteomes" id="UP001177003">
    <property type="component" value="Chromosome 5"/>
</dbReference>
<reference evidence="1" key="1">
    <citation type="submission" date="2023-04" db="EMBL/GenBank/DDBJ databases">
        <authorList>
            <person name="Vijverberg K."/>
            <person name="Xiong W."/>
            <person name="Schranz E."/>
        </authorList>
    </citation>
    <scope>NUCLEOTIDE SEQUENCE</scope>
</reference>
<evidence type="ECO:0000313" key="2">
    <source>
        <dbReference type="Proteomes" id="UP001177003"/>
    </source>
</evidence>
<dbReference type="AlphaFoldDB" id="A0AA36EBI6"/>